<dbReference type="Proteomes" id="UP000006666">
    <property type="component" value="Chromosome"/>
</dbReference>
<dbReference type="AlphaFoldDB" id="C7NII0"/>
<gene>
    <name evidence="3" type="ordered locus">Ksed_00540</name>
</gene>
<evidence type="ECO:0000259" key="2">
    <source>
        <dbReference type="Pfam" id="PF09990"/>
    </source>
</evidence>
<dbReference type="STRING" id="478801.Ksed_00540"/>
<dbReference type="HOGENOM" id="CLU_2155051_0_0_11"/>
<evidence type="ECO:0000256" key="1">
    <source>
        <dbReference type="SAM" id="MobiDB-lite"/>
    </source>
</evidence>
<dbReference type="KEGG" id="kse:Ksed_00540"/>
<feature type="region of interest" description="Disordered" evidence="1">
    <location>
        <begin position="91"/>
        <end position="111"/>
    </location>
</feature>
<evidence type="ECO:0000313" key="4">
    <source>
        <dbReference type="Proteomes" id="UP000006666"/>
    </source>
</evidence>
<sequence>MLTGIAGYFPAAATGAHDWSRTDGPATRVGLAHAGLNAVGLALHLGSLAARRAGNRPLGLALSAAGLGAVGVGGYLGGHLAYVNAVGVRGTSERHPARELRPRPTTVRGHV</sequence>
<dbReference type="EMBL" id="CP001686">
    <property type="protein sequence ID" value="ACV05151.1"/>
    <property type="molecule type" value="Genomic_DNA"/>
</dbReference>
<protein>
    <recommendedName>
        <fullName evidence="2">DUF2231 domain-containing protein</fullName>
    </recommendedName>
</protein>
<accession>C7NII0</accession>
<name>C7NII0_KYTSD</name>
<feature type="domain" description="DUF2231" evidence="2">
    <location>
        <begin position="1"/>
        <end position="89"/>
    </location>
</feature>
<organism evidence="3 4">
    <name type="scientific">Kytococcus sedentarius (strain ATCC 14392 / DSM 20547 / JCM 11482 / CCUG 33030 / NBRC 15357 / NCTC 11040 / CCM 314 / 541)</name>
    <name type="common">Micrococcus sedentarius</name>
    <dbReference type="NCBI Taxonomy" id="478801"/>
    <lineage>
        <taxon>Bacteria</taxon>
        <taxon>Bacillati</taxon>
        <taxon>Actinomycetota</taxon>
        <taxon>Actinomycetes</taxon>
        <taxon>Micrococcales</taxon>
        <taxon>Kytococcaceae</taxon>
        <taxon>Kytococcus</taxon>
    </lineage>
</organism>
<feature type="compositionally biased region" description="Basic and acidic residues" evidence="1">
    <location>
        <begin position="91"/>
        <end position="102"/>
    </location>
</feature>
<dbReference type="eggNOG" id="COG2146">
    <property type="taxonomic scope" value="Bacteria"/>
</dbReference>
<keyword evidence="4" id="KW-1185">Reference proteome</keyword>
<dbReference type="InterPro" id="IPR019251">
    <property type="entry name" value="DUF2231_TM"/>
</dbReference>
<evidence type="ECO:0000313" key="3">
    <source>
        <dbReference type="EMBL" id="ACV05151.1"/>
    </source>
</evidence>
<dbReference type="Pfam" id="PF09990">
    <property type="entry name" value="DUF2231"/>
    <property type="match status" value="1"/>
</dbReference>
<reference evidence="3 4" key="1">
    <citation type="journal article" date="2009" name="Stand. Genomic Sci.">
        <title>Complete genome sequence of Kytococcus sedentarius type strain (541).</title>
        <authorList>
            <person name="Sims D."/>
            <person name="Brettin T."/>
            <person name="Detter J.C."/>
            <person name="Han C."/>
            <person name="Lapidus A."/>
            <person name="Copeland A."/>
            <person name="Glavina Del Rio T."/>
            <person name="Nolan M."/>
            <person name="Chen F."/>
            <person name="Lucas S."/>
            <person name="Tice H."/>
            <person name="Cheng J.F."/>
            <person name="Bruce D."/>
            <person name="Goodwin L."/>
            <person name="Pitluck S."/>
            <person name="Ovchinnikova G."/>
            <person name="Pati A."/>
            <person name="Ivanova N."/>
            <person name="Mavrommatis K."/>
            <person name="Chen A."/>
            <person name="Palaniappan K."/>
            <person name="D'haeseleer P."/>
            <person name="Chain P."/>
            <person name="Bristow J."/>
            <person name="Eisen J.A."/>
            <person name="Markowitz V."/>
            <person name="Hugenholtz P."/>
            <person name="Schneider S."/>
            <person name="Goker M."/>
            <person name="Pukall R."/>
            <person name="Kyrpides N.C."/>
            <person name="Klenk H.P."/>
        </authorList>
    </citation>
    <scope>NUCLEOTIDE SEQUENCE [LARGE SCALE GENOMIC DNA]</scope>
    <source>
        <strain evidence="4">ATCC 14392 / DSM 20547 / JCM 11482 / CCUG 33030 / NBRC 15357 / NCTC 11040 / CCM 314 / 541</strain>
    </source>
</reference>
<proteinExistence type="predicted"/>